<proteinExistence type="predicted"/>
<feature type="compositionally biased region" description="Basic and acidic residues" evidence="1">
    <location>
        <begin position="97"/>
        <end position="113"/>
    </location>
</feature>
<evidence type="ECO:0000256" key="1">
    <source>
        <dbReference type="SAM" id="MobiDB-lite"/>
    </source>
</evidence>
<feature type="region of interest" description="Disordered" evidence="1">
    <location>
        <begin position="39"/>
        <end position="113"/>
    </location>
</feature>
<evidence type="ECO:0000313" key="3">
    <source>
        <dbReference type="Proteomes" id="UP001176941"/>
    </source>
</evidence>
<accession>A0ABN8Y345</accession>
<name>A0ABN8Y345_RANTA</name>
<reference evidence="2" key="1">
    <citation type="submission" date="2023-04" db="EMBL/GenBank/DDBJ databases">
        <authorList>
            <consortium name="ELIXIR-Norway"/>
        </authorList>
    </citation>
    <scope>NUCLEOTIDE SEQUENCE [LARGE SCALE GENOMIC DNA]</scope>
</reference>
<feature type="compositionally biased region" description="Polar residues" evidence="1">
    <location>
        <begin position="14"/>
        <end position="23"/>
    </location>
</feature>
<organism evidence="2 3">
    <name type="scientific">Rangifer tarandus platyrhynchus</name>
    <name type="common">Svalbard reindeer</name>
    <dbReference type="NCBI Taxonomy" id="3082113"/>
    <lineage>
        <taxon>Eukaryota</taxon>
        <taxon>Metazoa</taxon>
        <taxon>Chordata</taxon>
        <taxon>Craniata</taxon>
        <taxon>Vertebrata</taxon>
        <taxon>Euteleostomi</taxon>
        <taxon>Mammalia</taxon>
        <taxon>Eutheria</taxon>
        <taxon>Laurasiatheria</taxon>
        <taxon>Artiodactyla</taxon>
        <taxon>Ruminantia</taxon>
        <taxon>Pecora</taxon>
        <taxon>Cervidae</taxon>
        <taxon>Odocoileinae</taxon>
        <taxon>Rangifer</taxon>
    </lineage>
</organism>
<feature type="region of interest" description="Disordered" evidence="1">
    <location>
        <begin position="1"/>
        <end position="24"/>
    </location>
</feature>
<feature type="compositionally biased region" description="Basic residues" evidence="1">
    <location>
        <begin position="63"/>
        <end position="72"/>
    </location>
</feature>
<feature type="compositionally biased region" description="Low complexity" evidence="1">
    <location>
        <begin position="48"/>
        <end position="62"/>
    </location>
</feature>
<gene>
    <name evidence="2" type="ORF">MRATA1EN1_LOCUS4658</name>
</gene>
<protein>
    <submittedName>
        <fullName evidence="2">Uncharacterized protein</fullName>
    </submittedName>
</protein>
<keyword evidence="3" id="KW-1185">Reference proteome</keyword>
<dbReference type="Proteomes" id="UP001176941">
    <property type="component" value="Chromosome 13"/>
</dbReference>
<sequence>MEEVEDDKTAIQCEASSPASPQSLWLDRLHTGVLRAASPEDVRDTCKTAPGATPAAAPSARTRCTKPRRRASSRASAACLERRKRASLDTRQGGLRTRQDLYSSRHLERPRER</sequence>
<dbReference type="EMBL" id="OX459949">
    <property type="protein sequence ID" value="CAI9155696.1"/>
    <property type="molecule type" value="Genomic_DNA"/>
</dbReference>
<evidence type="ECO:0000313" key="2">
    <source>
        <dbReference type="EMBL" id="CAI9155696.1"/>
    </source>
</evidence>